<protein>
    <recommendedName>
        <fullName evidence="2">TATA-box binding protein</fullName>
    </recommendedName>
</protein>
<dbReference type="EMBL" id="MN739130">
    <property type="protein sequence ID" value="QHS90139.1"/>
    <property type="molecule type" value="Genomic_DNA"/>
</dbReference>
<name>A0A6C0BEX7_9ZZZZ</name>
<evidence type="ECO:0000313" key="1">
    <source>
        <dbReference type="EMBL" id="QHS90139.1"/>
    </source>
</evidence>
<accession>A0A6C0BEX7</accession>
<dbReference type="InterPro" id="IPR012295">
    <property type="entry name" value="TBP_dom_sf"/>
</dbReference>
<proteinExistence type="predicted"/>
<evidence type="ECO:0008006" key="2">
    <source>
        <dbReference type="Google" id="ProtNLM"/>
    </source>
</evidence>
<reference evidence="1" key="1">
    <citation type="journal article" date="2020" name="Nature">
        <title>Giant virus diversity and host interactions through global metagenomics.</title>
        <authorList>
            <person name="Schulz F."/>
            <person name="Roux S."/>
            <person name="Paez-Espino D."/>
            <person name="Jungbluth S."/>
            <person name="Walsh D.A."/>
            <person name="Denef V.J."/>
            <person name="McMahon K.D."/>
            <person name="Konstantinidis K.T."/>
            <person name="Eloe-Fadrosh E.A."/>
            <person name="Kyrpides N.C."/>
            <person name="Woyke T."/>
        </authorList>
    </citation>
    <scope>NUCLEOTIDE SEQUENCE</scope>
    <source>
        <strain evidence="1">GVMAG-M-3300010160-60</strain>
    </source>
</reference>
<organism evidence="1">
    <name type="scientific">viral metagenome</name>
    <dbReference type="NCBI Taxonomy" id="1070528"/>
    <lineage>
        <taxon>unclassified sequences</taxon>
        <taxon>metagenomes</taxon>
        <taxon>organismal metagenomes</taxon>
    </lineage>
</organism>
<dbReference type="SUPFAM" id="SSF55945">
    <property type="entry name" value="TATA-box binding protein-like"/>
    <property type="match status" value="1"/>
</dbReference>
<dbReference type="Gene3D" id="3.30.310.10">
    <property type="entry name" value="TATA-Binding Protein"/>
    <property type="match status" value="1"/>
</dbReference>
<sequence length="262" mass="30505">MSISELKTKIYKELNLTDDVLPEDISVSTMTLEAKVKTTFYPINIYKYIPRKESGICSVKGHEKKIKTTKNTQFLNQVTTAIKVKGKHLDKPVSVKIFTCGSLHFTGCLTVDHMIEAIYILYQECNTDNYVITKNKKIKKIKYCEDMLTIDKLYDFHIDMINCKFTVPFRIDRYKLPVLMKTDGYDAIYDSTRHAGVNIKLIEDGKKITIFVFESGVIIIILGNQGFMKIKETYVFIYKYLLKNYQEIVKNNDVIEYIDKNY</sequence>
<dbReference type="AlphaFoldDB" id="A0A6C0BEX7"/>